<keyword evidence="2" id="KW-1185">Reference proteome</keyword>
<dbReference type="EMBL" id="KI968803">
    <property type="protein sequence ID" value="EUN22733.1"/>
    <property type="molecule type" value="Genomic_DNA"/>
</dbReference>
<dbReference type="HOGENOM" id="CLU_1906386_0_0_1"/>
<evidence type="ECO:0008006" key="3">
    <source>
        <dbReference type="Google" id="ProtNLM"/>
    </source>
</evidence>
<evidence type="ECO:0000313" key="1">
    <source>
        <dbReference type="EMBL" id="EUN22733.1"/>
    </source>
</evidence>
<dbReference type="OrthoDB" id="5275938at2759"/>
<dbReference type="RefSeq" id="XP_014552311.1">
    <property type="nucleotide sequence ID" value="XM_014696825.1"/>
</dbReference>
<organism evidence="1 2">
    <name type="scientific">Bipolaris victoriae (strain FI3)</name>
    <name type="common">Victoria blight of oats agent</name>
    <name type="synonym">Cochliobolus victoriae</name>
    <dbReference type="NCBI Taxonomy" id="930091"/>
    <lineage>
        <taxon>Eukaryota</taxon>
        <taxon>Fungi</taxon>
        <taxon>Dikarya</taxon>
        <taxon>Ascomycota</taxon>
        <taxon>Pezizomycotina</taxon>
        <taxon>Dothideomycetes</taxon>
        <taxon>Pleosporomycetidae</taxon>
        <taxon>Pleosporales</taxon>
        <taxon>Pleosporineae</taxon>
        <taxon>Pleosporaceae</taxon>
        <taxon>Bipolaris</taxon>
    </lineage>
</organism>
<dbReference type="Proteomes" id="UP000054337">
    <property type="component" value="Unassembled WGS sequence"/>
</dbReference>
<reference evidence="1 2" key="1">
    <citation type="journal article" date="2013" name="PLoS Genet.">
        <title>Comparative genome structure, secondary metabolite, and effector coding capacity across Cochliobolus pathogens.</title>
        <authorList>
            <person name="Condon B.J."/>
            <person name="Leng Y."/>
            <person name="Wu D."/>
            <person name="Bushley K.E."/>
            <person name="Ohm R.A."/>
            <person name="Otillar R."/>
            <person name="Martin J."/>
            <person name="Schackwitz W."/>
            <person name="Grimwood J."/>
            <person name="MohdZainudin N."/>
            <person name="Xue C."/>
            <person name="Wang R."/>
            <person name="Manning V.A."/>
            <person name="Dhillon B."/>
            <person name="Tu Z.J."/>
            <person name="Steffenson B.J."/>
            <person name="Salamov A."/>
            <person name="Sun H."/>
            <person name="Lowry S."/>
            <person name="LaButti K."/>
            <person name="Han J."/>
            <person name="Copeland A."/>
            <person name="Lindquist E."/>
            <person name="Barry K."/>
            <person name="Schmutz J."/>
            <person name="Baker S.E."/>
            <person name="Ciuffetti L.M."/>
            <person name="Grigoriev I.V."/>
            <person name="Zhong S."/>
            <person name="Turgeon B.G."/>
        </authorList>
    </citation>
    <scope>NUCLEOTIDE SEQUENCE [LARGE SCALE GENOMIC DNA]</scope>
    <source>
        <strain evidence="1 2">FI3</strain>
    </source>
</reference>
<protein>
    <recommendedName>
        <fullName evidence="3">BTB domain-containing protein</fullName>
    </recommendedName>
</protein>
<name>W7DXF0_BIPV3</name>
<accession>W7DXF0</accession>
<evidence type="ECO:0000313" key="2">
    <source>
        <dbReference type="Proteomes" id="UP000054337"/>
    </source>
</evidence>
<proteinExistence type="predicted"/>
<dbReference type="GeneID" id="26254499"/>
<sequence>MIPTGNEVVSPMTNNSNHTTILDSDRDAVLKCLEQDSDVRIERQVSTAVIRLASFVFSNTFKPSFNKGQRLLNENFPKFELEDDAYPIDLLPRILYHQGSCSNYVKGAEQLTYLSVLYDKYGCKESLGTRIPT</sequence>
<dbReference type="AlphaFoldDB" id="W7DXF0"/>
<gene>
    <name evidence="1" type="ORF">COCVIDRAFT_30275</name>
</gene>